<reference evidence="3 4" key="1">
    <citation type="submission" date="2014-10" db="EMBL/GenBank/DDBJ databases">
        <title>Genome sequencing of Vibrio sinaloensis T08.</title>
        <authorList>
            <person name="Chan K.-G."/>
            <person name="Mohamad N.I."/>
        </authorList>
    </citation>
    <scope>NUCLEOTIDE SEQUENCE [LARGE SCALE GENOMIC DNA]</scope>
    <source>
        <strain evidence="3 4">T08</strain>
    </source>
</reference>
<organism evidence="3 4">
    <name type="scientific">Photobacterium sp. (strain ATCC 43367)</name>
    <dbReference type="NCBI Taxonomy" id="379097"/>
    <lineage>
        <taxon>Bacteria</taxon>
        <taxon>Pseudomonadati</taxon>
        <taxon>Pseudomonadota</taxon>
        <taxon>Gammaproteobacteria</taxon>
        <taxon>Vibrionales</taxon>
        <taxon>Vibrionaceae</taxon>
        <taxon>Vibrio</taxon>
        <taxon>Vibrio oreintalis group</taxon>
    </lineage>
</organism>
<dbReference type="RefSeq" id="WP_038193396.1">
    <property type="nucleotide sequence ID" value="NZ_JRWP01000062.1"/>
</dbReference>
<dbReference type="InterPro" id="IPR035919">
    <property type="entry name" value="EAL_sf"/>
</dbReference>
<dbReference type="InterPro" id="IPR013976">
    <property type="entry name" value="HDOD"/>
</dbReference>
<proteinExistence type="predicted"/>
<dbReference type="PANTHER" id="PTHR33525">
    <property type="match status" value="1"/>
</dbReference>
<feature type="domain" description="HDOD" evidence="2">
    <location>
        <begin position="204"/>
        <end position="389"/>
    </location>
</feature>
<feature type="domain" description="EAL" evidence="1">
    <location>
        <begin position="1"/>
        <end position="210"/>
    </location>
</feature>
<dbReference type="Gene3D" id="1.10.3210.10">
    <property type="entry name" value="Hypothetical protein af1432"/>
    <property type="match status" value="1"/>
</dbReference>
<dbReference type="PANTHER" id="PTHR33525:SF4">
    <property type="entry name" value="CYCLIC DI-GMP PHOSPHODIESTERASE CDGJ"/>
    <property type="match status" value="1"/>
</dbReference>
<dbReference type="AlphaFoldDB" id="A0A0A5HR95"/>
<dbReference type="Gene3D" id="3.20.20.450">
    <property type="entry name" value="EAL domain"/>
    <property type="match status" value="1"/>
</dbReference>
<evidence type="ECO:0000259" key="2">
    <source>
        <dbReference type="PROSITE" id="PS51833"/>
    </source>
</evidence>
<dbReference type="Pfam" id="PF08668">
    <property type="entry name" value="HDOD"/>
    <property type="match status" value="1"/>
</dbReference>
<dbReference type="InterPro" id="IPR001633">
    <property type="entry name" value="EAL_dom"/>
</dbReference>
<dbReference type="InterPro" id="IPR052340">
    <property type="entry name" value="RNase_Y/CdgJ"/>
</dbReference>
<dbReference type="SUPFAM" id="SSF109604">
    <property type="entry name" value="HD-domain/PDEase-like"/>
    <property type="match status" value="1"/>
</dbReference>
<evidence type="ECO:0000313" key="3">
    <source>
        <dbReference type="EMBL" id="KGY06865.1"/>
    </source>
</evidence>
<dbReference type="Pfam" id="PF00563">
    <property type="entry name" value="EAL"/>
    <property type="match status" value="1"/>
</dbReference>
<sequence>MQTNLDTNTYIARQPILEVDGHVFGYELLYRNSMANRYPQGVADTEATARMYAEHFLGDISGLLGETPAFINFDYDSLVNGAAMDFPPQAIVVEILETCSPTEELFEVLSALKSQGYTLALDDFTPSDEWQSFYPLIDIIKFDIQSLSMIKCGLTIRSLQGYDIRFLAEKVESYDEFEAAKKWGFELFQGYFFTKPQLIKRTRLSSSTETLVSLSKLIASTPLDYNKITNVINQSASLSYQLLRYVNNAGLVGDITSVKQALAYLGDSKVVKYCSYALLSQLGSEKPPVLQLFALRRARLMYLTMRYLNQESLAEQAYLTGLLSLTDAMLDMNIEDIGQSLKLDSAITSALVHHSGKIGATLQITKWLETNDWLSIEPVAKQLQLSENDIIALAVESDLWICDVF</sequence>
<comment type="caution">
    <text evidence="3">The sequence shown here is derived from an EMBL/GenBank/DDBJ whole genome shotgun (WGS) entry which is preliminary data.</text>
</comment>
<dbReference type="SUPFAM" id="SSF141868">
    <property type="entry name" value="EAL domain-like"/>
    <property type="match status" value="1"/>
</dbReference>
<accession>A0A0A5HR95</accession>
<evidence type="ECO:0008006" key="5">
    <source>
        <dbReference type="Google" id="ProtNLM"/>
    </source>
</evidence>
<evidence type="ECO:0000313" key="4">
    <source>
        <dbReference type="Proteomes" id="UP000030451"/>
    </source>
</evidence>
<dbReference type="PIRSF" id="PIRSF003180">
    <property type="entry name" value="DiGMPpdiest_YuxH"/>
    <property type="match status" value="1"/>
</dbReference>
<name>A0A0A5HR95_PHOS4</name>
<dbReference type="EMBL" id="JRWP01000062">
    <property type="protein sequence ID" value="KGY06865.1"/>
    <property type="molecule type" value="Genomic_DNA"/>
</dbReference>
<dbReference type="PROSITE" id="PS50883">
    <property type="entry name" value="EAL"/>
    <property type="match status" value="1"/>
</dbReference>
<protein>
    <recommendedName>
        <fullName evidence="5">Histidine kinase</fullName>
    </recommendedName>
</protein>
<dbReference type="PROSITE" id="PS51833">
    <property type="entry name" value="HDOD"/>
    <property type="match status" value="1"/>
</dbReference>
<dbReference type="Proteomes" id="UP000030451">
    <property type="component" value="Unassembled WGS sequence"/>
</dbReference>
<dbReference type="SMART" id="SM00052">
    <property type="entry name" value="EAL"/>
    <property type="match status" value="1"/>
</dbReference>
<dbReference type="InterPro" id="IPR014408">
    <property type="entry name" value="dGMP_Pdiesterase_EAL/HD-GYP"/>
</dbReference>
<evidence type="ECO:0000259" key="1">
    <source>
        <dbReference type="PROSITE" id="PS50883"/>
    </source>
</evidence>
<gene>
    <name evidence="3" type="ORF">NM06_20310</name>
</gene>
<dbReference type="STRING" id="379097.SE23_03530"/>